<evidence type="ECO:0000313" key="2">
    <source>
        <dbReference type="EMBL" id="PIT88585.1"/>
    </source>
</evidence>
<dbReference type="Gene3D" id="3.30.70.60">
    <property type="match status" value="1"/>
</dbReference>
<evidence type="ECO:0008006" key="4">
    <source>
        <dbReference type="Google" id="ProtNLM"/>
    </source>
</evidence>
<accession>A0A2M6W777</accession>
<reference evidence="3" key="1">
    <citation type="submission" date="2017-09" db="EMBL/GenBank/DDBJ databases">
        <title>Depth-based differentiation of microbial function through sediment-hosted aquifers and enrichment of novel symbionts in the deep terrestrial subsurface.</title>
        <authorList>
            <person name="Probst A.J."/>
            <person name="Ladd B."/>
            <person name="Jarett J.K."/>
            <person name="Geller-Mcgrath D.E."/>
            <person name="Sieber C.M.K."/>
            <person name="Emerson J.B."/>
            <person name="Anantharaman K."/>
            <person name="Thomas B.C."/>
            <person name="Malmstrom R."/>
            <person name="Stieglmeier M."/>
            <person name="Klingl A."/>
            <person name="Woyke T."/>
            <person name="Ryan C.M."/>
            <person name="Banfield J.F."/>
        </authorList>
    </citation>
    <scope>NUCLEOTIDE SEQUENCE [LARGE SCALE GENOMIC DNA]</scope>
</reference>
<feature type="transmembrane region" description="Helical" evidence="1">
    <location>
        <begin position="9"/>
        <end position="32"/>
    </location>
</feature>
<name>A0A2M6W777_9BACT</name>
<keyword evidence="1" id="KW-0812">Transmembrane</keyword>
<comment type="caution">
    <text evidence="2">The sequence shown here is derived from an EMBL/GenBank/DDBJ whole genome shotgun (WGS) entry which is preliminary data.</text>
</comment>
<protein>
    <recommendedName>
        <fullName evidence="4">Type 4a pilus biogenesis protein PilO</fullName>
    </recommendedName>
</protein>
<keyword evidence="1" id="KW-1133">Transmembrane helix</keyword>
<organism evidence="2 3">
    <name type="scientific">Candidatus Magasanikbacteria bacterium CG10_big_fil_rev_8_21_14_0_10_36_32</name>
    <dbReference type="NCBI Taxonomy" id="1974646"/>
    <lineage>
        <taxon>Bacteria</taxon>
        <taxon>Candidatus Magasanikiibacteriota</taxon>
    </lineage>
</organism>
<dbReference type="AlphaFoldDB" id="A0A2M6W777"/>
<evidence type="ECO:0000313" key="3">
    <source>
        <dbReference type="Proteomes" id="UP000231426"/>
    </source>
</evidence>
<dbReference type="Proteomes" id="UP000231426">
    <property type="component" value="Unassembled WGS sequence"/>
</dbReference>
<keyword evidence="1" id="KW-0472">Membrane</keyword>
<evidence type="ECO:0000256" key="1">
    <source>
        <dbReference type="SAM" id="Phobius"/>
    </source>
</evidence>
<dbReference type="EMBL" id="PFBV01000003">
    <property type="protein sequence ID" value="PIT88585.1"/>
    <property type="molecule type" value="Genomic_DNA"/>
</dbReference>
<proteinExistence type="predicted"/>
<sequence length="180" mass="20418">MKTNIRKKILITLLSLVTVVVLLIIGIVLLNLKIKNTEKQINEFLLSLENKSCRNEDLRSALAKIRDTQKKVEQYNSFLFKKGNELQLITDLENIALKNNVSQNIINSNLDSASGDSLQMTLDISGTYENALKYLLAVERHPYFLSVENLELYPTGEPTKEMGLSSPVNLRIHINLYAIQ</sequence>
<gene>
    <name evidence="2" type="ORF">COU29_02295</name>
</gene>
<dbReference type="InterPro" id="IPR014717">
    <property type="entry name" value="Transl_elong_EF1B/ribsomal_bS6"/>
</dbReference>